<evidence type="ECO:0000313" key="11">
    <source>
        <dbReference type="Proteomes" id="UP001629113"/>
    </source>
</evidence>
<evidence type="ECO:0000256" key="8">
    <source>
        <dbReference type="SAM" id="MobiDB-lite"/>
    </source>
</evidence>
<keyword evidence="5" id="KW-0238">DNA-binding</keyword>
<evidence type="ECO:0000256" key="2">
    <source>
        <dbReference type="ARBA" id="ARBA00022723"/>
    </source>
</evidence>
<dbReference type="Pfam" id="PF04082">
    <property type="entry name" value="Fungal_trans"/>
    <property type="match status" value="1"/>
</dbReference>
<protein>
    <recommendedName>
        <fullName evidence="9">Xylanolytic transcriptional activator regulatory domain-containing protein</fullName>
    </recommendedName>
</protein>
<dbReference type="InterPro" id="IPR052202">
    <property type="entry name" value="Yeast_MetPath_Reg"/>
</dbReference>
<dbReference type="SMART" id="SM00906">
    <property type="entry name" value="Fungal_trans"/>
    <property type="match status" value="1"/>
</dbReference>
<name>A0ABR4PNN4_9HELO</name>
<dbReference type="CDD" id="cd12148">
    <property type="entry name" value="fungal_TF_MHR"/>
    <property type="match status" value="1"/>
</dbReference>
<evidence type="ECO:0000256" key="6">
    <source>
        <dbReference type="ARBA" id="ARBA00023163"/>
    </source>
</evidence>
<accession>A0ABR4PNN4</accession>
<keyword evidence="11" id="KW-1185">Reference proteome</keyword>
<dbReference type="InterPro" id="IPR007219">
    <property type="entry name" value="XnlR_reg_dom"/>
</dbReference>
<comment type="caution">
    <text evidence="10">The sequence shown here is derived from an EMBL/GenBank/DDBJ whole genome shotgun (WGS) entry which is preliminary data.</text>
</comment>
<dbReference type="PANTHER" id="PTHR47782">
    <property type="entry name" value="ZN(II)2CYS6 TRANSCRIPTION FACTOR (EUROFUNG)-RELATED"/>
    <property type="match status" value="1"/>
</dbReference>
<evidence type="ECO:0000256" key="5">
    <source>
        <dbReference type="ARBA" id="ARBA00023125"/>
    </source>
</evidence>
<evidence type="ECO:0000256" key="4">
    <source>
        <dbReference type="ARBA" id="ARBA00023015"/>
    </source>
</evidence>
<feature type="compositionally biased region" description="Polar residues" evidence="8">
    <location>
        <begin position="163"/>
        <end position="174"/>
    </location>
</feature>
<evidence type="ECO:0000256" key="1">
    <source>
        <dbReference type="ARBA" id="ARBA00004123"/>
    </source>
</evidence>
<dbReference type="PANTHER" id="PTHR47782:SF12">
    <property type="entry name" value="ZN(II)2CYS6 TRANSCRIPTION FACTOR (EUROFUNG)"/>
    <property type="match status" value="1"/>
</dbReference>
<dbReference type="EMBL" id="JBFCZG010000003">
    <property type="protein sequence ID" value="KAL3424702.1"/>
    <property type="molecule type" value="Genomic_DNA"/>
</dbReference>
<organism evidence="10 11">
    <name type="scientific">Phlyctema vagabunda</name>
    <dbReference type="NCBI Taxonomy" id="108571"/>
    <lineage>
        <taxon>Eukaryota</taxon>
        <taxon>Fungi</taxon>
        <taxon>Dikarya</taxon>
        <taxon>Ascomycota</taxon>
        <taxon>Pezizomycotina</taxon>
        <taxon>Leotiomycetes</taxon>
        <taxon>Helotiales</taxon>
        <taxon>Dermateaceae</taxon>
        <taxon>Phlyctema</taxon>
    </lineage>
</organism>
<feature type="compositionally biased region" description="Basic and acidic residues" evidence="8">
    <location>
        <begin position="175"/>
        <end position="189"/>
    </location>
</feature>
<keyword evidence="4" id="KW-0805">Transcription regulation</keyword>
<proteinExistence type="predicted"/>
<comment type="subcellular location">
    <subcellularLocation>
        <location evidence="1">Nucleus</location>
    </subcellularLocation>
</comment>
<feature type="domain" description="Xylanolytic transcriptional activator regulatory" evidence="9">
    <location>
        <begin position="320"/>
        <end position="390"/>
    </location>
</feature>
<evidence type="ECO:0000256" key="3">
    <source>
        <dbReference type="ARBA" id="ARBA00022833"/>
    </source>
</evidence>
<gene>
    <name evidence="10" type="ORF">PVAG01_03983</name>
</gene>
<evidence type="ECO:0000259" key="9">
    <source>
        <dbReference type="SMART" id="SM00906"/>
    </source>
</evidence>
<reference evidence="10 11" key="1">
    <citation type="submission" date="2024-06" db="EMBL/GenBank/DDBJ databases">
        <title>Complete genome of Phlyctema vagabunda strain 19-DSS-EL-015.</title>
        <authorList>
            <person name="Fiorenzani C."/>
        </authorList>
    </citation>
    <scope>NUCLEOTIDE SEQUENCE [LARGE SCALE GENOMIC DNA]</scope>
    <source>
        <strain evidence="10 11">19-DSS-EL-015</strain>
    </source>
</reference>
<keyword evidence="2" id="KW-0479">Metal-binding</keyword>
<keyword evidence="7" id="KW-0539">Nucleus</keyword>
<dbReference type="CDD" id="cd14723">
    <property type="entry name" value="ZIP_Ppr1"/>
    <property type="match status" value="1"/>
</dbReference>
<evidence type="ECO:0000256" key="7">
    <source>
        <dbReference type="ARBA" id="ARBA00023242"/>
    </source>
</evidence>
<feature type="region of interest" description="Disordered" evidence="8">
    <location>
        <begin position="163"/>
        <end position="189"/>
    </location>
</feature>
<dbReference type="Proteomes" id="UP001629113">
    <property type="component" value="Unassembled WGS sequence"/>
</dbReference>
<keyword evidence="3" id="KW-0862">Zinc</keyword>
<evidence type="ECO:0000313" key="10">
    <source>
        <dbReference type="EMBL" id="KAL3424702.1"/>
    </source>
</evidence>
<sequence>MMSSAAPMGFEDKTIETGTFQISYVKALEQRVQQLEEQLRVCQAQYDQMFFQNSSPTMVRGIENVPTSSVSPNSLNHESTSGVPLYGLSPYVSATEEKKIESGAEKHAHDDIPESLESGMKLLSLEATAERYLGSSSGVAFARLTQAVLKRLKPDIQNFSVEKQVEFQSTTDTPSEARGEGREQPTPKETDLASKIMASQNLLPAKELAHQLAEYYWLHSHTLYPFLRKGAFMSNLKKMYEPEELSIHSNASWLYTMWMVFAIGSTSLSSIMVTDETKSVEYFNAAMLYFDDTLGEGNMAALKAIMLQVSYSFFNQVGPRMAIRLALGTGLHTNPSKSVDPFPVHVQQYRSRIFYSIYMMDRLVSVTLGRPFGIRDEDIEIEPFAAADDGDILPDRINPHSKLSLPSTAIPLHIVSLRKLEGEIFQEIYSNKNRHLSATERDTIIRNLHERLVAWRRNMPFPLPESQALHVPQLSTTWFDLNYHTHVIVLYRPSPLCPSITLEKVTILADAAAMSIRHVATLHRQQRFAFNWLNLFTFFSSTLALIYTITAQPEPIPAYLERSDGLSDLRLAANILQTFGEKIPSALRYRKMVLEVILRLESHIKPQQPTNTDTSTTEKVQHPDPSYDITQSLLCETFNSQADNQGPWPITDLDGMDTEINMLSSNQNLPLALQLFEETDLFNDFTGMDFATGFDVIDSMEPQNETLKYF</sequence>
<keyword evidence="6" id="KW-0804">Transcription</keyword>